<reference evidence="5" key="1">
    <citation type="submission" date="2020-02" db="EMBL/GenBank/DDBJ databases">
        <authorList>
            <person name="Meier V. D."/>
        </authorList>
    </citation>
    <scope>NUCLEOTIDE SEQUENCE</scope>
    <source>
        <strain evidence="5">AVDCRST_MAG28</strain>
    </source>
</reference>
<dbReference type="SMART" id="SM00382">
    <property type="entry name" value="AAA"/>
    <property type="match status" value="1"/>
</dbReference>
<dbReference type="InterPro" id="IPR027417">
    <property type="entry name" value="P-loop_NTPase"/>
</dbReference>
<dbReference type="PANTHER" id="PTHR42781">
    <property type="entry name" value="SPERMIDINE/PUTRESCINE IMPORT ATP-BINDING PROTEIN POTA"/>
    <property type="match status" value="1"/>
</dbReference>
<protein>
    <recommendedName>
        <fullName evidence="4">ABC transporter domain-containing protein</fullName>
    </recommendedName>
</protein>
<keyword evidence="2" id="KW-0547">Nucleotide-binding</keyword>
<keyword evidence="1" id="KW-0813">Transport</keyword>
<dbReference type="InterPro" id="IPR003439">
    <property type="entry name" value="ABC_transporter-like_ATP-bd"/>
</dbReference>
<dbReference type="Pfam" id="PF00005">
    <property type="entry name" value="ABC_tran"/>
    <property type="match status" value="1"/>
</dbReference>
<dbReference type="GO" id="GO:0005524">
    <property type="term" value="F:ATP binding"/>
    <property type="evidence" value="ECO:0007669"/>
    <property type="project" value="UniProtKB-KW"/>
</dbReference>
<dbReference type="PANTHER" id="PTHR42781:SF4">
    <property type="entry name" value="SPERMIDINE_PUTRESCINE IMPORT ATP-BINDING PROTEIN POTA"/>
    <property type="match status" value="1"/>
</dbReference>
<evidence type="ECO:0000256" key="3">
    <source>
        <dbReference type="ARBA" id="ARBA00022840"/>
    </source>
</evidence>
<dbReference type="AlphaFoldDB" id="A0A6J4QTL9"/>
<dbReference type="GO" id="GO:0015689">
    <property type="term" value="P:molybdate ion transport"/>
    <property type="evidence" value="ECO:0007669"/>
    <property type="project" value="InterPro"/>
</dbReference>
<dbReference type="Gene3D" id="3.40.190.10">
    <property type="entry name" value="Periplasmic binding protein-like II"/>
    <property type="match status" value="2"/>
</dbReference>
<dbReference type="SUPFAM" id="SSF53850">
    <property type="entry name" value="Periplasmic binding protein-like II"/>
    <property type="match status" value="1"/>
</dbReference>
<evidence type="ECO:0000256" key="2">
    <source>
        <dbReference type="ARBA" id="ARBA00022741"/>
    </source>
</evidence>
<dbReference type="InterPro" id="IPR003593">
    <property type="entry name" value="AAA+_ATPase"/>
</dbReference>
<evidence type="ECO:0000256" key="1">
    <source>
        <dbReference type="ARBA" id="ARBA00022448"/>
    </source>
</evidence>
<dbReference type="PROSITE" id="PS00211">
    <property type="entry name" value="ABC_TRANSPORTER_1"/>
    <property type="match status" value="1"/>
</dbReference>
<dbReference type="EMBL" id="CADCVE010000044">
    <property type="protein sequence ID" value="CAA9454400.1"/>
    <property type="molecule type" value="Genomic_DNA"/>
</dbReference>
<dbReference type="Pfam" id="PF13531">
    <property type="entry name" value="SBP_bac_11"/>
    <property type="match status" value="1"/>
</dbReference>
<dbReference type="InterPro" id="IPR005950">
    <property type="entry name" value="ModA"/>
</dbReference>
<organism evidence="5">
    <name type="scientific">uncultured Rubrobacteraceae bacterium</name>
    <dbReference type="NCBI Taxonomy" id="349277"/>
    <lineage>
        <taxon>Bacteria</taxon>
        <taxon>Bacillati</taxon>
        <taxon>Actinomycetota</taxon>
        <taxon>Rubrobacteria</taxon>
        <taxon>Rubrobacterales</taxon>
        <taxon>Rubrobacteraceae</taxon>
        <taxon>environmental samples</taxon>
    </lineage>
</organism>
<dbReference type="InterPro" id="IPR017871">
    <property type="entry name" value="ABC_transporter-like_CS"/>
</dbReference>
<sequence length="623" mass="67872">MLTFTLEKRLRDFTLDLSLEVGTDTLVLIGYSGCGKSTMLRLLAGLLTPDKGHIELDGRVLLDTETGKNVPPENRNVGFLVQNYALFPHLSVTQNVAYGISRLSEDEQAKRVQNALNLVGVRHLAEAAPGNLSGGEQQRVALARAMARRPGFLLLDEPLSALDVATRTRVRSELREILESLAIPTIVVTHDYEDARILGNSLAVMERGRILQTGTAREISRYPSNSFVASFTETNLAPVGNGAGRHVAFDPWRVSVSHEPAGVEYEWRGRVRDIASMGAFTRLTVEGDEVPSLLADIPGSCDIEDCDFDIGDTVFGHVSQDDVRPVRTSEPPVPTRTVEEFEGKDEVPLRTRGRGFYSGTRGIALIALVLLLAVAGGYAILTGDAEGEGGTLTAFIAANFTDANDALVEEFERQREGTEIESNYAGTQILFTQLQQGASGDIFLSADLDYAERARDEGLIDSFTEVSQNEEIILVPAGNPAGITGLEDLGTQPVQLVIGVDTVPIGKYTRQIFENANDGYGSDFSERVQERVVSEETNTREVAQKIALGEGEAAIVYRTDVTESIADQVEVVEIPEEYNVKAFNYAGVVSDASNPELAREYLDFMLTPESQETLQGFGYEALQ</sequence>
<name>A0A6J4QTL9_9ACTN</name>
<feature type="domain" description="ABC transporter" evidence="4">
    <location>
        <begin position="1"/>
        <end position="232"/>
    </location>
</feature>
<gene>
    <name evidence="5" type="ORF">AVDCRST_MAG28-2200</name>
</gene>
<dbReference type="NCBIfam" id="TIGR01256">
    <property type="entry name" value="modA"/>
    <property type="match status" value="1"/>
</dbReference>
<accession>A0A6J4QTL9</accession>
<keyword evidence="3" id="KW-0067">ATP-binding</keyword>
<proteinExistence type="predicted"/>
<dbReference type="InterPro" id="IPR050093">
    <property type="entry name" value="ABC_SmlMolc_Importer"/>
</dbReference>
<dbReference type="Gene3D" id="3.40.50.300">
    <property type="entry name" value="P-loop containing nucleotide triphosphate hydrolases"/>
    <property type="match status" value="1"/>
</dbReference>
<dbReference type="GO" id="GO:0016887">
    <property type="term" value="F:ATP hydrolysis activity"/>
    <property type="evidence" value="ECO:0007669"/>
    <property type="project" value="InterPro"/>
</dbReference>
<dbReference type="SUPFAM" id="SSF52540">
    <property type="entry name" value="P-loop containing nucleoside triphosphate hydrolases"/>
    <property type="match status" value="1"/>
</dbReference>
<evidence type="ECO:0000259" key="4">
    <source>
        <dbReference type="PROSITE" id="PS50893"/>
    </source>
</evidence>
<dbReference type="PROSITE" id="PS50893">
    <property type="entry name" value="ABC_TRANSPORTER_2"/>
    <property type="match status" value="1"/>
</dbReference>
<evidence type="ECO:0000313" key="5">
    <source>
        <dbReference type="EMBL" id="CAA9454400.1"/>
    </source>
</evidence>